<reference evidence="7" key="2">
    <citation type="submission" date="2019-07" db="EMBL/GenBank/DDBJ databases">
        <authorList>
            <person name="Yang Y."/>
            <person name="Bocs S."/>
            <person name="Baudouin L."/>
        </authorList>
    </citation>
    <scope>NUCLEOTIDE SEQUENCE</scope>
    <source>
        <tissue evidence="7">Spear leaf of Hainan Tall coconut</tissue>
    </source>
</reference>
<dbReference type="InterPro" id="IPR036879">
    <property type="entry name" value="TF_MADSbox_sf"/>
</dbReference>
<dbReference type="Pfam" id="PF00319">
    <property type="entry name" value="SRF-TF"/>
    <property type="match status" value="1"/>
</dbReference>
<dbReference type="Proteomes" id="UP000797356">
    <property type="component" value="Chromosome 11"/>
</dbReference>
<dbReference type="PRINTS" id="PR00404">
    <property type="entry name" value="MADSDOMAIN"/>
</dbReference>
<comment type="subcellular location">
    <subcellularLocation>
        <location evidence="1">Nucleus</location>
    </subcellularLocation>
</comment>
<dbReference type="PROSITE" id="PS50066">
    <property type="entry name" value="MADS_BOX_2"/>
    <property type="match status" value="1"/>
</dbReference>
<evidence type="ECO:0000259" key="6">
    <source>
        <dbReference type="PROSITE" id="PS50066"/>
    </source>
</evidence>
<dbReference type="PANTHER" id="PTHR48019">
    <property type="entry name" value="SERUM RESPONSE FACTOR HOMOLOG"/>
    <property type="match status" value="1"/>
</dbReference>
<evidence type="ECO:0000313" key="8">
    <source>
        <dbReference type="Proteomes" id="UP000797356"/>
    </source>
</evidence>
<dbReference type="SMART" id="SM00432">
    <property type="entry name" value="MADS"/>
    <property type="match status" value="1"/>
</dbReference>
<reference evidence="7" key="1">
    <citation type="journal article" date="2017" name="Gigascience">
        <title>The genome draft of coconut (Cocos nucifera).</title>
        <authorList>
            <person name="Xiao Y."/>
            <person name="Xu P."/>
            <person name="Fan H."/>
            <person name="Baudouin L."/>
            <person name="Xia W."/>
            <person name="Bocs S."/>
            <person name="Xu J."/>
            <person name="Li Q."/>
            <person name="Guo A."/>
            <person name="Zhou L."/>
            <person name="Li J."/>
            <person name="Wu Y."/>
            <person name="Ma Z."/>
            <person name="Armero A."/>
            <person name="Issali A.E."/>
            <person name="Liu N."/>
            <person name="Peng M."/>
            <person name="Yang Y."/>
        </authorList>
    </citation>
    <scope>NUCLEOTIDE SEQUENCE</scope>
    <source>
        <tissue evidence="7">Spear leaf of Hainan Tall coconut</tissue>
    </source>
</reference>
<evidence type="ECO:0000256" key="4">
    <source>
        <dbReference type="ARBA" id="ARBA00023163"/>
    </source>
</evidence>
<dbReference type="InterPro" id="IPR002100">
    <property type="entry name" value="TF_MADSbox"/>
</dbReference>
<dbReference type="CDD" id="cd00266">
    <property type="entry name" value="MADS_SRF_like"/>
    <property type="match status" value="1"/>
</dbReference>
<evidence type="ECO:0000256" key="2">
    <source>
        <dbReference type="ARBA" id="ARBA00023015"/>
    </source>
</evidence>
<evidence type="ECO:0000256" key="1">
    <source>
        <dbReference type="ARBA" id="ARBA00004123"/>
    </source>
</evidence>
<dbReference type="GO" id="GO:0045944">
    <property type="term" value="P:positive regulation of transcription by RNA polymerase II"/>
    <property type="evidence" value="ECO:0007669"/>
    <property type="project" value="InterPro"/>
</dbReference>
<dbReference type="AlphaFoldDB" id="A0A8K0IQY6"/>
<keyword evidence="3" id="KW-0238">DNA-binding</keyword>
<dbReference type="GO" id="GO:0046983">
    <property type="term" value="F:protein dimerization activity"/>
    <property type="evidence" value="ECO:0007669"/>
    <property type="project" value="InterPro"/>
</dbReference>
<accession>A0A8K0IQY6</accession>
<gene>
    <name evidence="7" type="ORF">COCNU_11G013600</name>
</gene>
<evidence type="ECO:0000256" key="3">
    <source>
        <dbReference type="ARBA" id="ARBA00023125"/>
    </source>
</evidence>
<dbReference type="OrthoDB" id="762064at2759"/>
<name>A0A8K0IQY6_COCNU</name>
<dbReference type="GO" id="GO:0000981">
    <property type="term" value="F:DNA-binding transcription factor activity, RNA polymerase II-specific"/>
    <property type="evidence" value="ECO:0007669"/>
    <property type="project" value="InterPro"/>
</dbReference>
<dbReference type="Gene3D" id="3.40.1810.10">
    <property type="entry name" value="Transcription factor, MADS-box"/>
    <property type="match status" value="1"/>
</dbReference>
<dbReference type="SUPFAM" id="SSF55455">
    <property type="entry name" value="SRF-like"/>
    <property type="match status" value="1"/>
</dbReference>
<keyword evidence="4" id="KW-0804">Transcription</keyword>
<keyword evidence="5" id="KW-0539">Nucleus</keyword>
<feature type="domain" description="MADS-box" evidence="6">
    <location>
        <begin position="1"/>
        <end position="51"/>
    </location>
</feature>
<keyword evidence="2" id="KW-0805">Transcription regulation</keyword>
<evidence type="ECO:0000313" key="7">
    <source>
        <dbReference type="EMBL" id="KAG1364533.1"/>
    </source>
</evidence>
<proteinExistence type="predicted"/>
<organism evidence="7 8">
    <name type="scientific">Cocos nucifera</name>
    <name type="common">Coconut palm</name>
    <dbReference type="NCBI Taxonomy" id="13894"/>
    <lineage>
        <taxon>Eukaryota</taxon>
        <taxon>Viridiplantae</taxon>
        <taxon>Streptophyta</taxon>
        <taxon>Embryophyta</taxon>
        <taxon>Tracheophyta</taxon>
        <taxon>Spermatophyta</taxon>
        <taxon>Magnoliopsida</taxon>
        <taxon>Liliopsida</taxon>
        <taxon>Arecaceae</taxon>
        <taxon>Arecoideae</taxon>
        <taxon>Cocoseae</taxon>
        <taxon>Attaleinae</taxon>
        <taxon>Cocos</taxon>
    </lineage>
</organism>
<sequence>MARKKVKLEWIINDSARRATLKKRKKGLMKKVSELSTLCDVKACLIVYGPNEPQAEVWPSVPDAMRVLARLKKMPEMEQSKKMMNQEGFMRQRIMKLQEQLRKQDRENRELETTLLMYRGLAGRSLHAAVTIEDMTSLAWLIEMKVNKVQERIEHSKGEIASKMVEGVKEEEKKVEEPSNIKEKTPLEVAMEELQRQEWFTEIMNPHDLMICGNEVVQPYVEHNNPWLDAYFP</sequence>
<comment type="caution">
    <text evidence="7">The sequence shown here is derived from an EMBL/GenBank/DDBJ whole genome shotgun (WGS) entry which is preliminary data.</text>
</comment>
<keyword evidence="8" id="KW-1185">Reference proteome</keyword>
<dbReference type="InterPro" id="IPR033897">
    <property type="entry name" value="SRF-like_MADS-box"/>
</dbReference>
<protein>
    <submittedName>
        <fullName evidence="7">Agamous-like MADS-box protein AGL80</fullName>
    </submittedName>
</protein>
<evidence type="ECO:0000256" key="5">
    <source>
        <dbReference type="ARBA" id="ARBA00023242"/>
    </source>
</evidence>
<dbReference type="GO" id="GO:0005634">
    <property type="term" value="C:nucleus"/>
    <property type="evidence" value="ECO:0007669"/>
    <property type="project" value="UniProtKB-SubCell"/>
</dbReference>
<dbReference type="FunFam" id="3.40.1810.10:FF:000018">
    <property type="entry name" value="agamous-like MADS-box protein AGL80"/>
    <property type="match status" value="1"/>
</dbReference>
<dbReference type="InterPro" id="IPR050142">
    <property type="entry name" value="MADS-box/MEF2_TF"/>
</dbReference>
<dbReference type="GO" id="GO:0000987">
    <property type="term" value="F:cis-regulatory region sequence-specific DNA binding"/>
    <property type="evidence" value="ECO:0007669"/>
    <property type="project" value="InterPro"/>
</dbReference>
<dbReference type="EMBL" id="CM017882">
    <property type="protein sequence ID" value="KAG1364533.1"/>
    <property type="molecule type" value="Genomic_DNA"/>
</dbReference>